<comment type="caution">
    <text evidence="2">The sequence shown here is derived from an EMBL/GenBank/DDBJ whole genome shotgun (WGS) entry which is preliminary data.</text>
</comment>
<evidence type="ECO:0000313" key="3">
    <source>
        <dbReference type="Proteomes" id="UP001596317"/>
    </source>
</evidence>
<dbReference type="RefSeq" id="WP_380059027.1">
    <property type="nucleotide sequence ID" value="NZ_JBHSWB010000002.1"/>
</dbReference>
<feature type="transmembrane region" description="Helical" evidence="1">
    <location>
        <begin position="32"/>
        <end position="53"/>
    </location>
</feature>
<proteinExistence type="predicted"/>
<reference evidence="3" key="1">
    <citation type="journal article" date="2019" name="Int. J. Syst. Evol. Microbiol.">
        <title>The Global Catalogue of Microorganisms (GCM) 10K type strain sequencing project: providing services to taxonomists for standard genome sequencing and annotation.</title>
        <authorList>
            <consortium name="The Broad Institute Genomics Platform"/>
            <consortium name="The Broad Institute Genome Sequencing Center for Infectious Disease"/>
            <person name="Wu L."/>
            <person name="Ma J."/>
        </authorList>
    </citation>
    <scope>NUCLEOTIDE SEQUENCE [LARGE SCALE GENOMIC DNA]</scope>
    <source>
        <strain evidence="3">CCUG 63830</strain>
    </source>
</reference>
<keyword evidence="3" id="KW-1185">Reference proteome</keyword>
<evidence type="ECO:0008006" key="4">
    <source>
        <dbReference type="Google" id="ProtNLM"/>
    </source>
</evidence>
<keyword evidence="1" id="KW-0472">Membrane</keyword>
<gene>
    <name evidence="2" type="ORF">ACFP90_23970</name>
</gene>
<sequence length="59" mass="6445">MNDLGQPIQIAQSGNQLQTLDVRPKLLNGTTLYVRLGDWPALALALAMIVFGLTRPPQD</sequence>
<keyword evidence="1" id="KW-0812">Transmembrane</keyword>
<evidence type="ECO:0000313" key="2">
    <source>
        <dbReference type="EMBL" id="MFC6663107.1"/>
    </source>
</evidence>
<name>A0ABW1ZRI9_9DEIO</name>
<dbReference type="EMBL" id="JBHSWB010000002">
    <property type="protein sequence ID" value="MFC6663107.1"/>
    <property type="molecule type" value="Genomic_DNA"/>
</dbReference>
<protein>
    <recommendedName>
        <fullName evidence="4">Apolipoprotein N-acyltransferase</fullName>
    </recommendedName>
</protein>
<organism evidence="2 3">
    <name type="scientific">Deinococcus multiflagellatus</name>
    <dbReference type="NCBI Taxonomy" id="1656887"/>
    <lineage>
        <taxon>Bacteria</taxon>
        <taxon>Thermotogati</taxon>
        <taxon>Deinococcota</taxon>
        <taxon>Deinococci</taxon>
        <taxon>Deinococcales</taxon>
        <taxon>Deinococcaceae</taxon>
        <taxon>Deinococcus</taxon>
    </lineage>
</organism>
<evidence type="ECO:0000256" key="1">
    <source>
        <dbReference type="SAM" id="Phobius"/>
    </source>
</evidence>
<accession>A0ABW1ZRI9</accession>
<keyword evidence="1" id="KW-1133">Transmembrane helix</keyword>
<dbReference type="Proteomes" id="UP001596317">
    <property type="component" value="Unassembled WGS sequence"/>
</dbReference>